<keyword evidence="2" id="KW-1185">Reference proteome</keyword>
<evidence type="ECO:0000313" key="1">
    <source>
        <dbReference type="EMBL" id="KIK74317.1"/>
    </source>
</evidence>
<feature type="non-terminal residue" evidence="1">
    <location>
        <position position="1"/>
    </location>
</feature>
<reference evidence="2" key="2">
    <citation type="submission" date="2015-01" db="EMBL/GenBank/DDBJ databases">
        <title>Evolutionary Origins and Diversification of the Mycorrhizal Mutualists.</title>
        <authorList>
            <consortium name="DOE Joint Genome Institute"/>
            <consortium name="Mycorrhizal Genomics Consortium"/>
            <person name="Kohler A."/>
            <person name="Kuo A."/>
            <person name="Nagy L.G."/>
            <person name="Floudas D."/>
            <person name="Copeland A."/>
            <person name="Barry K.W."/>
            <person name="Cichocki N."/>
            <person name="Veneault-Fourrey C."/>
            <person name="LaButti K."/>
            <person name="Lindquist E.A."/>
            <person name="Lipzen A."/>
            <person name="Lundell T."/>
            <person name="Morin E."/>
            <person name="Murat C."/>
            <person name="Riley R."/>
            <person name="Ohm R."/>
            <person name="Sun H."/>
            <person name="Tunlid A."/>
            <person name="Henrissat B."/>
            <person name="Grigoriev I.V."/>
            <person name="Hibbett D.S."/>
            <person name="Martin F."/>
        </authorList>
    </citation>
    <scope>NUCLEOTIDE SEQUENCE [LARGE SCALE GENOMIC DNA]</scope>
    <source>
        <strain evidence="2">Ve08.2h10</strain>
    </source>
</reference>
<dbReference type="OrthoDB" id="2627190at2759"/>
<gene>
    <name evidence="1" type="ORF">PAXRUDRAFT_69425</name>
</gene>
<dbReference type="EMBL" id="KN828971">
    <property type="protein sequence ID" value="KIK74317.1"/>
    <property type="molecule type" value="Genomic_DNA"/>
</dbReference>
<dbReference type="GO" id="GO:0003676">
    <property type="term" value="F:nucleic acid binding"/>
    <property type="evidence" value="ECO:0007669"/>
    <property type="project" value="InterPro"/>
</dbReference>
<reference evidence="1 2" key="1">
    <citation type="submission" date="2014-04" db="EMBL/GenBank/DDBJ databases">
        <authorList>
            <consortium name="DOE Joint Genome Institute"/>
            <person name="Kuo A."/>
            <person name="Kohler A."/>
            <person name="Jargeat P."/>
            <person name="Nagy L.G."/>
            <person name="Floudas D."/>
            <person name="Copeland A."/>
            <person name="Barry K.W."/>
            <person name="Cichocki N."/>
            <person name="Veneault-Fourrey C."/>
            <person name="LaButti K."/>
            <person name="Lindquist E.A."/>
            <person name="Lipzen A."/>
            <person name="Lundell T."/>
            <person name="Morin E."/>
            <person name="Murat C."/>
            <person name="Sun H."/>
            <person name="Tunlid A."/>
            <person name="Henrissat B."/>
            <person name="Grigoriev I.V."/>
            <person name="Hibbett D.S."/>
            <person name="Martin F."/>
            <person name="Nordberg H.P."/>
            <person name="Cantor M.N."/>
            <person name="Hua S.X."/>
        </authorList>
    </citation>
    <scope>NUCLEOTIDE SEQUENCE [LARGE SCALE GENOMIC DNA]</scope>
    <source>
        <strain evidence="1 2">Ve08.2h10</strain>
    </source>
</reference>
<feature type="non-terminal residue" evidence="1">
    <location>
        <position position="72"/>
    </location>
</feature>
<dbReference type="HOGENOM" id="CLU_033666_15_1_1"/>
<dbReference type="Gene3D" id="3.30.420.10">
    <property type="entry name" value="Ribonuclease H-like superfamily/Ribonuclease H"/>
    <property type="match status" value="1"/>
</dbReference>
<evidence type="ECO:0000313" key="2">
    <source>
        <dbReference type="Proteomes" id="UP000054538"/>
    </source>
</evidence>
<sequence>KKKGEGLTSRKVKGKVKFGGGSLMVWGCIGWNGVGVLSEGGLLQSLEDSGIPVDEVIFQQDNDPKHTSSRAQ</sequence>
<name>A0A0D0BS74_9AGAM</name>
<dbReference type="AlphaFoldDB" id="A0A0D0BS74"/>
<accession>A0A0D0BS74</accession>
<dbReference type="InParanoid" id="A0A0D0BS74"/>
<dbReference type="STRING" id="930991.A0A0D0BS74"/>
<dbReference type="InterPro" id="IPR036397">
    <property type="entry name" value="RNaseH_sf"/>
</dbReference>
<dbReference type="Proteomes" id="UP000054538">
    <property type="component" value="Unassembled WGS sequence"/>
</dbReference>
<proteinExistence type="predicted"/>
<organism evidence="1 2">
    <name type="scientific">Paxillus rubicundulus Ve08.2h10</name>
    <dbReference type="NCBI Taxonomy" id="930991"/>
    <lineage>
        <taxon>Eukaryota</taxon>
        <taxon>Fungi</taxon>
        <taxon>Dikarya</taxon>
        <taxon>Basidiomycota</taxon>
        <taxon>Agaricomycotina</taxon>
        <taxon>Agaricomycetes</taxon>
        <taxon>Agaricomycetidae</taxon>
        <taxon>Boletales</taxon>
        <taxon>Paxilineae</taxon>
        <taxon>Paxillaceae</taxon>
        <taxon>Paxillus</taxon>
    </lineage>
</organism>
<protein>
    <submittedName>
        <fullName evidence="1">Uncharacterized protein</fullName>
    </submittedName>
</protein>